<keyword evidence="2" id="KW-1185">Reference proteome</keyword>
<name>A0A4C1VKB3_EUMVA</name>
<protein>
    <submittedName>
        <fullName evidence="1">Uncharacterized protein</fullName>
    </submittedName>
</protein>
<proteinExistence type="predicted"/>
<dbReference type="Proteomes" id="UP000299102">
    <property type="component" value="Unassembled WGS sequence"/>
</dbReference>
<reference evidence="1 2" key="1">
    <citation type="journal article" date="2019" name="Commun. Biol.">
        <title>The bagworm genome reveals a unique fibroin gene that provides high tensile strength.</title>
        <authorList>
            <person name="Kono N."/>
            <person name="Nakamura H."/>
            <person name="Ohtoshi R."/>
            <person name="Tomita M."/>
            <person name="Numata K."/>
            <person name="Arakawa K."/>
        </authorList>
    </citation>
    <scope>NUCLEOTIDE SEQUENCE [LARGE SCALE GENOMIC DNA]</scope>
</reference>
<sequence>MFIGNTAVDKSFQSPTVRDRKFHMTLIVVDHQLAIKMLLIVFPANKTMMEIGARGEVEIAIQSPLHSICDRSPCKEMLYLFTKPVDRVGWILLGC</sequence>
<evidence type="ECO:0000313" key="1">
    <source>
        <dbReference type="EMBL" id="GBP38980.1"/>
    </source>
</evidence>
<dbReference type="EMBL" id="BGZK01000357">
    <property type="protein sequence ID" value="GBP38980.1"/>
    <property type="molecule type" value="Genomic_DNA"/>
</dbReference>
<comment type="caution">
    <text evidence="1">The sequence shown here is derived from an EMBL/GenBank/DDBJ whole genome shotgun (WGS) entry which is preliminary data.</text>
</comment>
<evidence type="ECO:0000313" key="2">
    <source>
        <dbReference type="Proteomes" id="UP000299102"/>
    </source>
</evidence>
<accession>A0A4C1VKB3</accession>
<organism evidence="1 2">
    <name type="scientific">Eumeta variegata</name>
    <name type="common">Bagworm moth</name>
    <name type="synonym">Eumeta japonica</name>
    <dbReference type="NCBI Taxonomy" id="151549"/>
    <lineage>
        <taxon>Eukaryota</taxon>
        <taxon>Metazoa</taxon>
        <taxon>Ecdysozoa</taxon>
        <taxon>Arthropoda</taxon>
        <taxon>Hexapoda</taxon>
        <taxon>Insecta</taxon>
        <taxon>Pterygota</taxon>
        <taxon>Neoptera</taxon>
        <taxon>Endopterygota</taxon>
        <taxon>Lepidoptera</taxon>
        <taxon>Glossata</taxon>
        <taxon>Ditrysia</taxon>
        <taxon>Tineoidea</taxon>
        <taxon>Psychidae</taxon>
        <taxon>Oiketicinae</taxon>
        <taxon>Eumeta</taxon>
    </lineage>
</organism>
<dbReference type="AlphaFoldDB" id="A0A4C1VKB3"/>
<gene>
    <name evidence="1" type="ORF">EVAR_95600_1</name>
</gene>